<keyword evidence="3" id="KW-1185">Reference proteome</keyword>
<feature type="compositionally biased region" description="Polar residues" evidence="1">
    <location>
        <begin position="548"/>
        <end position="559"/>
    </location>
</feature>
<feature type="compositionally biased region" description="Basic residues" evidence="1">
    <location>
        <begin position="561"/>
        <end position="571"/>
    </location>
</feature>
<gene>
    <name evidence="2" type="ORF">EW026_g3067</name>
</gene>
<protein>
    <submittedName>
        <fullName evidence="2">Uncharacterized protein</fullName>
    </submittedName>
</protein>
<name>A0A4S4KL95_9APHY</name>
<reference evidence="2 3" key="1">
    <citation type="submission" date="2019-02" db="EMBL/GenBank/DDBJ databases">
        <title>Genome sequencing of the rare red list fungi Phlebia centrifuga.</title>
        <authorList>
            <person name="Buettner E."/>
            <person name="Kellner H."/>
        </authorList>
    </citation>
    <scope>NUCLEOTIDE SEQUENCE [LARGE SCALE GENOMIC DNA]</scope>
    <source>
        <strain evidence="2 3">DSM 108282</strain>
    </source>
</reference>
<feature type="region of interest" description="Disordered" evidence="1">
    <location>
        <begin position="542"/>
        <end position="571"/>
    </location>
</feature>
<organism evidence="2 3">
    <name type="scientific">Hermanssonia centrifuga</name>
    <dbReference type="NCBI Taxonomy" id="98765"/>
    <lineage>
        <taxon>Eukaryota</taxon>
        <taxon>Fungi</taxon>
        <taxon>Dikarya</taxon>
        <taxon>Basidiomycota</taxon>
        <taxon>Agaricomycotina</taxon>
        <taxon>Agaricomycetes</taxon>
        <taxon>Polyporales</taxon>
        <taxon>Meruliaceae</taxon>
        <taxon>Hermanssonia</taxon>
    </lineage>
</organism>
<proteinExistence type="predicted"/>
<accession>A0A4S4KL95</accession>
<evidence type="ECO:0000256" key="1">
    <source>
        <dbReference type="SAM" id="MobiDB-lite"/>
    </source>
</evidence>
<sequence length="571" mass="63222">MSHARDILTSSALKRKQVEPEPPPLFLSPTAIPLVMDFLEYLYAAIAAVFPLLSGLRENLLHEWTRTLGLVSSTVSRFSIQAGDSGLSLPSATATLDPVTYDLDILDLPPTFIDAYNLPQVDYPTEYHPIFTADPSEQLVDVGNSVQDDVKIGPAQMNAPVSVGCLLERNEEMALPEVPYGISRTVLSEAPLLLSAMNRDIPNPFNVSVGSFPDVSFLACLSDLTTETTTPTAGLDPTENPYRADLGSSLDGPTACKPAMDTYESCAPQLVDTSLPNDEKIPGLVPPEPEYEKTCVTDLACSEDYNVNDIEHILSPRAAEDTEDFEAYEPPSSFPFMHFNNDLGDLLGEDLDDWNWTLVNLQLSQRRSFVCGASNQSAHAQPSEYATANKPNILDGVFPRDLPPRVKIPGLRRPELVACYPFVATRVGIIHHDESFRMYEPPVQLELAVREERRATLLAIQHKKLKKNKSTPNLQRVGLSREAFFAIFLRQSIPRMTLSYADAVRIGLVKQRARMITAPTTDSAKTDPSWARVPNRLVVLNRNRNGQDKNINGDNQIVSRQPHRRASFSGR</sequence>
<evidence type="ECO:0000313" key="3">
    <source>
        <dbReference type="Proteomes" id="UP000309038"/>
    </source>
</evidence>
<comment type="caution">
    <text evidence="2">The sequence shown here is derived from an EMBL/GenBank/DDBJ whole genome shotgun (WGS) entry which is preliminary data.</text>
</comment>
<dbReference type="Proteomes" id="UP000309038">
    <property type="component" value="Unassembled WGS sequence"/>
</dbReference>
<dbReference type="AlphaFoldDB" id="A0A4S4KL95"/>
<dbReference type="EMBL" id="SGPJ01000087">
    <property type="protein sequence ID" value="THG99234.1"/>
    <property type="molecule type" value="Genomic_DNA"/>
</dbReference>
<evidence type="ECO:0000313" key="2">
    <source>
        <dbReference type="EMBL" id="THG99234.1"/>
    </source>
</evidence>